<comment type="caution">
    <text evidence="2">The sequence shown here is derived from an EMBL/GenBank/DDBJ whole genome shotgun (WGS) entry which is preliminary data.</text>
</comment>
<protein>
    <submittedName>
        <fullName evidence="2">Uncharacterized protein</fullName>
    </submittedName>
</protein>
<reference evidence="2 3" key="1">
    <citation type="journal article" date="2018" name="Sci. Rep.">
        <title>Genomic signatures of local adaptation to the degree of environmental predictability in rotifers.</title>
        <authorList>
            <person name="Franch-Gras L."/>
            <person name="Hahn C."/>
            <person name="Garcia-Roger E.M."/>
            <person name="Carmona M.J."/>
            <person name="Serra M."/>
            <person name="Gomez A."/>
        </authorList>
    </citation>
    <scope>NUCLEOTIDE SEQUENCE [LARGE SCALE GENOMIC DNA]</scope>
    <source>
        <strain evidence="2">HYR1</strain>
    </source>
</reference>
<name>A0A3M7RM50_BRAPC</name>
<evidence type="ECO:0000313" key="3">
    <source>
        <dbReference type="Proteomes" id="UP000276133"/>
    </source>
</evidence>
<dbReference type="OrthoDB" id="10424991at2759"/>
<evidence type="ECO:0000313" key="2">
    <source>
        <dbReference type="EMBL" id="RNA24653.1"/>
    </source>
</evidence>
<accession>A0A3M7RM50</accession>
<keyword evidence="3" id="KW-1185">Reference proteome</keyword>
<feature type="coiled-coil region" evidence="1">
    <location>
        <begin position="99"/>
        <end position="133"/>
    </location>
</feature>
<keyword evidence="1" id="KW-0175">Coiled coil</keyword>
<dbReference type="EMBL" id="REGN01003084">
    <property type="protein sequence ID" value="RNA24653.1"/>
    <property type="molecule type" value="Genomic_DNA"/>
</dbReference>
<organism evidence="2 3">
    <name type="scientific">Brachionus plicatilis</name>
    <name type="common">Marine rotifer</name>
    <name type="synonym">Brachionus muelleri</name>
    <dbReference type="NCBI Taxonomy" id="10195"/>
    <lineage>
        <taxon>Eukaryota</taxon>
        <taxon>Metazoa</taxon>
        <taxon>Spiralia</taxon>
        <taxon>Gnathifera</taxon>
        <taxon>Rotifera</taxon>
        <taxon>Eurotatoria</taxon>
        <taxon>Monogononta</taxon>
        <taxon>Pseudotrocha</taxon>
        <taxon>Ploima</taxon>
        <taxon>Brachionidae</taxon>
        <taxon>Brachionus</taxon>
    </lineage>
</organism>
<dbReference type="AlphaFoldDB" id="A0A3M7RM50"/>
<gene>
    <name evidence="2" type="ORF">BpHYR1_017820</name>
</gene>
<sequence>MSLESSDETLSFRDEQVRSNLLKLIELKLELIDLENLKSQKSFIKNSNILESLKKLESYHEKKLQTFKNRILFFENYLINNLNKTKTATRIANSNRLLCKEMSERKELLRTEIESLKERTNILKKKLEKYQKYYDFIQESLTLFSVHQFTDLPQIINRYKSLKLILDENQNILDQNSDNLVSLKADLHNSIRGHSDSLLYLYASKSRTEQEIKNICLTTTIENEFNSKNLQTTIDRLKEFDLIMKSVDTLYQMSINFSKIYKDRMKSLKPNLDITSEKQLIFDKLAILKENMIYLNEVSK</sequence>
<dbReference type="Proteomes" id="UP000276133">
    <property type="component" value="Unassembled WGS sequence"/>
</dbReference>
<evidence type="ECO:0000256" key="1">
    <source>
        <dbReference type="SAM" id="Coils"/>
    </source>
</evidence>
<proteinExistence type="predicted"/>